<sequence length="122" mass="13381">MRNVSMPALLLSILAVGITMAVAGAWGMGMTRVRVINASERELRSLEVKFPGRVCHYEKVALQAEVRCEGRADRDGYVEVSYRLGEGAAQHVVSKEYVSPSMGWRGSLLLRPDGSLDATESR</sequence>
<dbReference type="RefSeq" id="WP_015347199.1">
    <property type="nucleotide sequence ID" value="NC_020126.1"/>
</dbReference>
<reference evidence="1 2" key="1">
    <citation type="journal article" date="2013" name="Genome Announc.">
        <title>Complete genome sequence of Myxococcus stipitatus strain DSM 14675, a fruiting myxobacterium.</title>
        <authorList>
            <person name="Huntley S."/>
            <person name="Kneip S."/>
            <person name="Treuner-Lange A."/>
            <person name="Sogaard-Andersen L."/>
        </authorList>
    </citation>
    <scope>NUCLEOTIDE SEQUENCE [LARGE SCALE GENOMIC DNA]</scope>
    <source>
        <strain evidence="2">DSM 14675 / JCM 12634 / Mx s8</strain>
    </source>
</reference>
<dbReference type="OrthoDB" id="5382823at2"/>
<organism evidence="1 2">
    <name type="scientific">Myxococcus stipitatus (strain DSM 14675 / JCM 12634 / Mx s8)</name>
    <dbReference type="NCBI Taxonomy" id="1278073"/>
    <lineage>
        <taxon>Bacteria</taxon>
        <taxon>Pseudomonadati</taxon>
        <taxon>Myxococcota</taxon>
        <taxon>Myxococcia</taxon>
        <taxon>Myxococcales</taxon>
        <taxon>Cystobacterineae</taxon>
        <taxon>Myxococcaceae</taxon>
        <taxon>Myxococcus</taxon>
    </lineage>
</organism>
<accession>L7U5U0</accession>
<protein>
    <recommendedName>
        <fullName evidence="3">Lipoprotein</fullName>
    </recommendedName>
</protein>
<dbReference type="PATRIC" id="fig|1278073.3.peg.1647"/>
<dbReference type="HOGENOM" id="CLU_2024239_0_0_7"/>
<dbReference type="EMBL" id="CP004025">
    <property type="protein sequence ID" value="AGC42937.1"/>
    <property type="molecule type" value="Genomic_DNA"/>
</dbReference>
<evidence type="ECO:0000313" key="1">
    <source>
        <dbReference type="EMBL" id="AGC42937.1"/>
    </source>
</evidence>
<dbReference type="Proteomes" id="UP000011131">
    <property type="component" value="Chromosome"/>
</dbReference>
<dbReference type="AlphaFoldDB" id="L7U5U0"/>
<dbReference type="KEGG" id="msd:MYSTI_01605"/>
<gene>
    <name evidence="1" type="ordered locus">MYSTI_01605</name>
</gene>
<evidence type="ECO:0000313" key="2">
    <source>
        <dbReference type="Proteomes" id="UP000011131"/>
    </source>
</evidence>
<evidence type="ECO:0008006" key="3">
    <source>
        <dbReference type="Google" id="ProtNLM"/>
    </source>
</evidence>
<proteinExistence type="predicted"/>
<name>L7U5U0_MYXSD</name>
<keyword evidence="2" id="KW-1185">Reference proteome</keyword>